<dbReference type="Proteomes" id="UP000324143">
    <property type="component" value="Unassembled WGS sequence"/>
</dbReference>
<evidence type="ECO:0000313" key="1">
    <source>
        <dbReference type="EMBL" id="TYB32226.1"/>
    </source>
</evidence>
<dbReference type="EMBL" id="VSIX01000003">
    <property type="protein sequence ID" value="TYB32226.1"/>
    <property type="molecule type" value="Genomic_DNA"/>
</dbReference>
<name>A0A5D0MGR6_9BACT</name>
<comment type="caution">
    <text evidence="1">The sequence shown here is derived from an EMBL/GenBank/DDBJ whole genome shotgun (WGS) entry which is preliminary data.</text>
</comment>
<keyword evidence="2" id="KW-1185">Reference proteome</keyword>
<accession>A0A5D0MGR6</accession>
<reference evidence="1" key="1">
    <citation type="submission" date="2019-08" db="EMBL/GenBank/DDBJ databases">
        <title>Genomic characterization of a novel candidate phylum (ARYD3) from a high temperature, high salinity tertiary oil reservoir in north central Oklahoma, USA.</title>
        <authorList>
            <person name="Youssef N.H."/>
            <person name="Yadav A."/>
            <person name="Elshahed M.S."/>
        </authorList>
    </citation>
    <scope>NUCLEOTIDE SEQUENCE [LARGE SCALE GENOMIC DNA]</scope>
    <source>
        <strain evidence="1">ARYD3</strain>
    </source>
</reference>
<organism evidence="1 2">
    <name type="scientific">Candidatus Mcinerneyibacterium aminivorans</name>
    <dbReference type="NCBI Taxonomy" id="2703815"/>
    <lineage>
        <taxon>Bacteria</taxon>
        <taxon>Candidatus Macinerneyibacteriota</taxon>
        <taxon>Candidatus Mcinerneyibacteria</taxon>
        <taxon>Candidatus Mcinerneyibacteriales</taxon>
        <taxon>Candidatus Mcinerneyibacteriaceae</taxon>
        <taxon>Candidatus Mcinerneyibacterium</taxon>
    </lineage>
</organism>
<sequence length="89" mass="10486">MNWEMLVAAIGAAAWIPKFVEYLKPCRIKIKLISEYKNFAKNPFNNKNGIIYLFKMGLVSLNKSFSIKDIEINIKYKNRGKKKCERIIW</sequence>
<evidence type="ECO:0000313" key="2">
    <source>
        <dbReference type="Proteomes" id="UP000324143"/>
    </source>
</evidence>
<proteinExistence type="predicted"/>
<dbReference type="AlphaFoldDB" id="A0A5D0MGR6"/>
<protein>
    <submittedName>
        <fullName evidence="1">Uncharacterized protein</fullName>
    </submittedName>
</protein>
<gene>
    <name evidence="1" type="ORF">FXF47_00375</name>
</gene>